<evidence type="ECO:0000313" key="1">
    <source>
        <dbReference type="EMBL" id="KAB8139256.1"/>
    </source>
</evidence>
<comment type="caution">
    <text evidence="1">The sequence shown here is derived from an EMBL/GenBank/DDBJ whole genome shotgun (WGS) entry which is preliminary data.</text>
</comment>
<name>A0A7C8GVP1_9BACI</name>
<gene>
    <name evidence="1" type="ORF">F9U64_01130</name>
</gene>
<keyword evidence="2" id="KW-1185">Reference proteome</keyword>
<protein>
    <submittedName>
        <fullName evidence="1">DUF2612 domain-containing protein</fullName>
    </submittedName>
</protein>
<dbReference type="RefSeq" id="WP_153400933.1">
    <property type="nucleotide sequence ID" value="NZ_ML762424.1"/>
</dbReference>
<reference evidence="1 2" key="1">
    <citation type="submission" date="2019-10" db="EMBL/GenBank/DDBJ databases">
        <title>Gracilibacillus sp. nov. isolated from rice seeds.</title>
        <authorList>
            <person name="He S."/>
        </authorList>
    </citation>
    <scope>NUCLEOTIDE SEQUENCE [LARGE SCALE GENOMIC DNA]</scope>
    <source>
        <strain evidence="1 2">TD8</strain>
    </source>
</reference>
<dbReference type="EMBL" id="WEID01000005">
    <property type="protein sequence ID" value="KAB8139256.1"/>
    <property type="molecule type" value="Genomic_DNA"/>
</dbReference>
<dbReference type="AlphaFoldDB" id="A0A7C8GVP1"/>
<evidence type="ECO:0000313" key="2">
    <source>
        <dbReference type="Proteomes" id="UP000480246"/>
    </source>
</evidence>
<accession>A0A7C8GVP1</accession>
<proteinExistence type="predicted"/>
<dbReference type="Proteomes" id="UP000480246">
    <property type="component" value="Unassembled WGS sequence"/>
</dbReference>
<sequence length="253" mass="29016">MIMIKKITDRYTQNPNSNIGKLISIFEEELQEFQVTNGKIKHYQDIDNAVGKVLDNYGNEVGQPRYGADDDLYRLLIKTKDKANFSEGDIETINEIMSIVMGNDYIGLKESWTSNVYDHEPAAIELYLSENASMIPSPWINRVVQDGVRIYWMIKAERESLVLTSRDYSFDIPYKICNTFQTAGMPGGLSRSPLDIQENAYGFDVYYPICNTFNTSQISVEEEQINVMLTEEYRNNDVLYKRAGEVYVGEGEI</sequence>
<organism evidence="1 2">
    <name type="scientific">Gracilibacillus oryzae</name>
    <dbReference type="NCBI Taxonomy" id="1672701"/>
    <lineage>
        <taxon>Bacteria</taxon>
        <taxon>Bacillati</taxon>
        <taxon>Bacillota</taxon>
        <taxon>Bacilli</taxon>
        <taxon>Bacillales</taxon>
        <taxon>Bacillaceae</taxon>
        <taxon>Gracilibacillus</taxon>
    </lineage>
</organism>
<dbReference type="OrthoDB" id="2087266at2"/>